<protein>
    <recommendedName>
        <fullName evidence="5">Fucosyltransferase</fullName>
        <ecNumber evidence="5">2.4.1.-</ecNumber>
    </recommendedName>
</protein>
<dbReference type="OrthoDB" id="427096at2759"/>
<sequence>MEKYGSLYPEHINDVLRILDITPNLWGYRGQKNLRNETISSRIHAQIEWIKQLAGTQFIKNVKRKKILVYLEPNPGDQYFFTGNKLKCPYAPEFEDKCDLVLENMGWRHLLKNHPSKSHYRKLGIDAVIGIRNGYWGQDTEFWNSEPTFPPNVQQIFYVFESPCHTASAQLGINNALLASYWRGADIPIPYRHFTKDATYHYNNNGESIEDINHEDVRKLAVALISNCVSVKNDRMGYIQQLRKYIPVDVFGQCRSTHQNTCPPGRDCLEYLGSQYKFYLAFENCNCEDYITEKLFVNGLQYKMVPVVMGAAPENYKSVAPPHSFIHVNDFASPQQLANYLKLLDKNETLFAKYGEWRQSQTRWHLTTALGADFFCRACALFYYGDFRPPPSYPSSSTRWADLNKCLPKNIWRWPD</sequence>
<dbReference type="GO" id="GO:0032580">
    <property type="term" value="C:Golgi cisterna membrane"/>
    <property type="evidence" value="ECO:0007669"/>
    <property type="project" value="UniProtKB-SubCell"/>
</dbReference>
<keyword evidence="4 5" id="KW-0808">Transferase</keyword>
<dbReference type="SUPFAM" id="SSF53756">
    <property type="entry name" value="UDP-Glycosyltransferase/glycogen phosphorylase"/>
    <property type="match status" value="1"/>
</dbReference>
<evidence type="ECO:0000259" key="6">
    <source>
        <dbReference type="Pfam" id="PF00852"/>
    </source>
</evidence>
<dbReference type="UniPathway" id="UPA00378"/>
<dbReference type="Pfam" id="PF00852">
    <property type="entry name" value="Glyco_transf_10"/>
    <property type="match status" value="1"/>
</dbReference>
<dbReference type="Proteomes" id="UP000198287">
    <property type="component" value="Unassembled WGS sequence"/>
</dbReference>
<comment type="pathway">
    <text evidence="1">Protein modification; protein glycosylation.</text>
</comment>
<dbReference type="PANTHER" id="PTHR11929">
    <property type="entry name" value="ALPHA- 1,3 -FUCOSYLTRANSFERASE"/>
    <property type="match status" value="1"/>
</dbReference>
<comment type="caution">
    <text evidence="7">The sequence shown here is derived from an EMBL/GenBank/DDBJ whole genome shotgun (WGS) entry which is preliminary data.</text>
</comment>
<evidence type="ECO:0000256" key="1">
    <source>
        <dbReference type="ARBA" id="ARBA00004922"/>
    </source>
</evidence>
<dbReference type="PANTHER" id="PTHR11929:SF145">
    <property type="entry name" value="ALPHA-(1,3)-FUCOSYLTRANSFERASE FUT-1"/>
    <property type="match status" value="1"/>
</dbReference>
<keyword evidence="5" id="KW-0472">Membrane</keyword>
<dbReference type="InterPro" id="IPR001503">
    <property type="entry name" value="Glyco_trans_10"/>
</dbReference>
<evidence type="ECO:0000256" key="3">
    <source>
        <dbReference type="ARBA" id="ARBA00022676"/>
    </source>
</evidence>
<name>A0A226F4I3_FOLCA</name>
<gene>
    <name evidence="7" type="ORF">Fcan01_03231</name>
</gene>
<organism evidence="7 8">
    <name type="scientific">Folsomia candida</name>
    <name type="common">Springtail</name>
    <dbReference type="NCBI Taxonomy" id="158441"/>
    <lineage>
        <taxon>Eukaryota</taxon>
        <taxon>Metazoa</taxon>
        <taxon>Ecdysozoa</taxon>
        <taxon>Arthropoda</taxon>
        <taxon>Hexapoda</taxon>
        <taxon>Collembola</taxon>
        <taxon>Entomobryomorpha</taxon>
        <taxon>Isotomoidea</taxon>
        <taxon>Isotomidae</taxon>
        <taxon>Proisotominae</taxon>
        <taxon>Folsomia</taxon>
    </lineage>
</organism>
<dbReference type="InterPro" id="IPR038577">
    <property type="entry name" value="GT10-like_C_sf"/>
</dbReference>
<keyword evidence="5" id="KW-0812">Transmembrane</keyword>
<comment type="subcellular location">
    <subcellularLocation>
        <location evidence="5">Golgi apparatus</location>
        <location evidence="5">Golgi stack membrane</location>
        <topology evidence="5">Single-pass type II membrane protein</topology>
    </subcellularLocation>
</comment>
<dbReference type="AlphaFoldDB" id="A0A226F4I3"/>
<comment type="similarity">
    <text evidence="2 5">Belongs to the glycosyltransferase 10 family.</text>
</comment>
<feature type="domain" description="Fucosyltransferase C-terminal" evidence="6">
    <location>
        <begin position="218"/>
        <end position="380"/>
    </location>
</feature>
<evidence type="ECO:0000256" key="2">
    <source>
        <dbReference type="ARBA" id="ARBA00008919"/>
    </source>
</evidence>
<dbReference type="FunFam" id="3.40.50.11660:FF:000004">
    <property type="entry name" value="Glycoprotein 3-alpha-L-fucosyltransferase A"/>
    <property type="match status" value="1"/>
</dbReference>
<proteinExistence type="inferred from homology"/>
<evidence type="ECO:0000256" key="5">
    <source>
        <dbReference type="RuleBase" id="RU003832"/>
    </source>
</evidence>
<dbReference type="InterPro" id="IPR055270">
    <property type="entry name" value="Glyco_tran_10_C"/>
</dbReference>
<dbReference type="EC" id="2.4.1.-" evidence="5"/>
<keyword evidence="3 5" id="KW-0328">Glycosyltransferase</keyword>
<dbReference type="EMBL" id="LNIX01000001">
    <property type="protein sequence ID" value="OXA64689.1"/>
    <property type="molecule type" value="Genomic_DNA"/>
</dbReference>
<accession>A0A226F4I3</accession>
<evidence type="ECO:0000313" key="8">
    <source>
        <dbReference type="Proteomes" id="UP000198287"/>
    </source>
</evidence>
<keyword evidence="8" id="KW-1185">Reference proteome</keyword>
<dbReference type="STRING" id="158441.A0A226F4I3"/>
<evidence type="ECO:0000313" key="7">
    <source>
        <dbReference type="EMBL" id="OXA64689.1"/>
    </source>
</evidence>
<dbReference type="Gene3D" id="3.40.50.11660">
    <property type="entry name" value="Glycosyl transferase family 10, C-terminal domain"/>
    <property type="match status" value="1"/>
</dbReference>
<evidence type="ECO:0000256" key="4">
    <source>
        <dbReference type="ARBA" id="ARBA00022679"/>
    </source>
</evidence>
<dbReference type="GO" id="GO:0046920">
    <property type="term" value="F:alpha-(1-&gt;3)-fucosyltransferase activity"/>
    <property type="evidence" value="ECO:0007669"/>
    <property type="project" value="TreeGrafter"/>
</dbReference>
<reference evidence="7 8" key="1">
    <citation type="submission" date="2015-12" db="EMBL/GenBank/DDBJ databases">
        <title>The genome of Folsomia candida.</title>
        <authorList>
            <person name="Faddeeva A."/>
            <person name="Derks M.F."/>
            <person name="Anvar Y."/>
            <person name="Smit S."/>
            <person name="Van Straalen N."/>
            <person name="Roelofs D."/>
        </authorList>
    </citation>
    <scope>NUCLEOTIDE SEQUENCE [LARGE SCALE GENOMIC DNA]</scope>
    <source>
        <strain evidence="7 8">VU population</strain>
        <tissue evidence="7">Whole body</tissue>
    </source>
</reference>
<keyword evidence="5" id="KW-0333">Golgi apparatus</keyword>